<dbReference type="Proteomes" id="UP001223390">
    <property type="component" value="Unassembled WGS sequence"/>
</dbReference>
<dbReference type="EMBL" id="JASITI010000118">
    <property type="protein sequence ID" value="MDK9501429.1"/>
    <property type="molecule type" value="Genomic_DNA"/>
</dbReference>
<protein>
    <submittedName>
        <fullName evidence="1">Uncharacterized protein</fullName>
    </submittedName>
</protein>
<gene>
    <name evidence="1" type="ORF">QEZ40_000871</name>
</gene>
<sequence length="253" mass="28788">MTDELNVLRLSVRNDPGLGPHEDLEIRPLIDGVDVIEEAFAYEDDGVRCGDPRDWLLPDGPLSVGDRPHRVDFAERGCGCHDLLYLTLRRDGGAVVWSWRTAGPGIPELPEYRFDAARYDAELERARRDGGWEWPAQTVSRLVLDGLRGETGWLERWSCELGHVWTDPKHPGQVLLYFFRDERDPQGRYVRAEEFGMKTAVTGEDPAHQADRIVRAFLAGDPRTVDGFRPYPMDELGYGHYHGDGPAPWKEYC</sequence>
<proteinExistence type="predicted"/>
<evidence type="ECO:0000313" key="2">
    <source>
        <dbReference type="Proteomes" id="UP001223390"/>
    </source>
</evidence>
<reference evidence="1 2" key="1">
    <citation type="submission" date="2023-05" db="EMBL/GenBank/DDBJ databases">
        <title>Sequencing and Assembly of Streptomyces sp. NP73.</title>
        <authorList>
            <person name="Konwar A.N."/>
            <person name="Saikia K."/>
            <person name="Thakur D."/>
        </authorList>
    </citation>
    <scope>NUCLEOTIDE SEQUENCE [LARGE SCALE GENOMIC DNA]</scope>
    <source>
        <strain evidence="1 2">NP73</strain>
    </source>
</reference>
<organism evidence="1 2">
    <name type="scientific">Streptomyces katrae</name>
    <dbReference type="NCBI Taxonomy" id="68223"/>
    <lineage>
        <taxon>Bacteria</taxon>
        <taxon>Bacillati</taxon>
        <taxon>Actinomycetota</taxon>
        <taxon>Actinomycetes</taxon>
        <taxon>Kitasatosporales</taxon>
        <taxon>Streptomycetaceae</taxon>
        <taxon>Streptomyces</taxon>
    </lineage>
</organism>
<accession>A0ABT7H6A1</accession>
<evidence type="ECO:0000313" key="1">
    <source>
        <dbReference type="EMBL" id="MDK9501429.1"/>
    </source>
</evidence>
<name>A0ABT7H6A1_9ACTN</name>
<comment type="caution">
    <text evidence="1">The sequence shown here is derived from an EMBL/GenBank/DDBJ whole genome shotgun (WGS) entry which is preliminary data.</text>
</comment>
<dbReference type="RefSeq" id="WP_285346817.1">
    <property type="nucleotide sequence ID" value="NZ_JASITI010000118.1"/>
</dbReference>
<keyword evidence="2" id="KW-1185">Reference proteome</keyword>